<dbReference type="EMBL" id="JANGAC010000019">
    <property type="protein sequence ID" value="MCQ4925180.1"/>
    <property type="molecule type" value="Genomic_DNA"/>
</dbReference>
<proteinExistence type="predicted"/>
<reference evidence="2 3" key="1">
    <citation type="submission" date="2022-06" db="EMBL/GenBank/DDBJ databases">
        <title>Isolation of gut microbiota from human fecal samples.</title>
        <authorList>
            <person name="Pamer E.G."/>
            <person name="Barat B."/>
            <person name="Waligurski E."/>
            <person name="Medina S."/>
            <person name="Paddock L."/>
            <person name="Mostad J."/>
        </authorList>
    </citation>
    <scope>NUCLEOTIDE SEQUENCE [LARGE SCALE GENOMIC DNA]</scope>
    <source>
        <strain evidence="2 3">DFI.7.95</strain>
    </source>
</reference>
<comment type="caution">
    <text evidence="2">The sequence shown here is derived from an EMBL/GenBank/DDBJ whole genome shotgun (WGS) entry which is preliminary data.</text>
</comment>
<evidence type="ECO:0000256" key="1">
    <source>
        <dbReference type="SAM" id="Phobius"/>
    </source>
</evidence>
<sequence length="83" mass="9213">MSQDYNKPWESPESKNNDNVMTIGEWIGVLIILAVPILNILMYVLWAFSSGTNKNLQNFCRATLIIAAITIAFGMLIGGCSYI</sequence>
<keyword evidence="1" id="KW-0812">Transmembrane</keyword>
<protein>
    <submittedName>
        <fullName evidence="2">Uncharacterized protein</fullName>
    </submittedName>
</protein>
<name>A0ABT1SFD4_9FIRM</name>
<gene>
    <name evidence="2" type="ORF">NE686_18905</name>
</gene>
<feature type="transmembrane region" description="Helical" evidence="1">
    <location>
        <begin position="58"/>
        <end position="77"/>
    </location>
</feature>
<keyword evidence="1" id="KW-0472">Membrane</keyword>
<organism evidence="2 3">
    <name type="scientific">Tissierella carlieri</name>
    <dbReference type="NCBI Taxonomy" id="689904"/>
    <lineage>
        <taxon>Bacteria</taxon>
        <taxon>Bacillati</taxon>
        <taxon>Bacillota</taxon>
        <taxon>Tissierellia</taxon>
        <taxon>Tissierellales</taxon>
        <taxon>Tissierellaceae</taxon>
        <taxon>Tissierella</taxon>
    </lineage>
</organism>
<feature type="transmembrane region" description="Helical" evidence="1">
    <location>
        <begin position="26"/>
        <end position="46"/>
    </location>
</feature>
<evidence type="ECO:0000313" key="3">
    <source>
        <dbReference type="Proteomes" id="UP001524478"/>
    </source>
</evidence>
<dbReference type="RefSeq" id="WP_216560868.1">
    <property type="nucleotide sequence ID" value="NZ_JAHLOH010000043.1"/>
</dbReference>
<keyword evidence="1" id="KW-1133">Transmembrane helix</keyword>
<accession>A0ABT1SFD4</accession>
<dbReference type="Proteomes" id="UP001524478">
    <property type="component" value="Unassembled WGS sequence"/>
</dbReference>
<evidence type="ECO:0000313" key="2">
    <source>
        <dbReference type="EMBL" id="MCQ4925180.1"/>
    </source>
</evidence>
<keyword evidence="3" id="KW-1185">Reference proteome</keyword>